<dbReference type="Gene3D" id="3.30.460.10">
    <property type="entry name" value="Beta Polymerase, domain 2"/>
    <property type="match status" value="1"/>
</dbReference>
<dbReference type="InterPro" id="IPR050264">
    <property type="entry name" value="Bact_CCA-adding_enz_type3_sf"/>
</dbReference>
<reference evidence="11 12" key="1">
    <citation type="submission" date="2022-04" db="EMBL/GenBank/DDBJ databases">
        <title>Roseobacter sp. WL0113 is a bacterium isolated from neritic sediment.</title>
        <authorList>
            <person name="Wang L."/>
            <person name="He W."/>
            <person name="Zhang D.-F."/>
        </authorList>
    </citation>
    <scope>NUCLEOTIDE SEQUENCE [LARGE SCALE GENOMIC DNA]</scope>
    <source>
        <strain evidence="11 12">WL0113</strain>
    </source>
</reference>
<dbReference type="CDD" id="cd05398">
    <property type="entry name" value="NT_ClassII-CCAase"/>
    <property type="match status" value="1"/>
</dbReference>
<dbReference type="EMBL" id="JALIEB010000001">
    <property type="protein sequence ID" value="MCV3270033.1"/>
    <property type="molecule type" value="Genomic_DNA"/>
</dbReference>
<dbReference type="SUPFAM" id="SSF81891">
    <property type="entry name" value="Poly A polymerase C-terminal region-like"/>
    <property type="match status" value="1"/>
</dbReference>
<keyword evidence="12" id="KW-1185">Reference proteome</keyword>
<accession>A0ABT3B914</accession>
<evidence type="ECO:0000256" key="4">
    <source>
        <dbReference type="ARBA" id="ARBA00022695"/>
    </source>
</evidence>
<dbReference type="InterPro" id="IPR002646">
    <property type="entry name" value="PolA_pol_head_dom"/>
</dbReference>
<evidence type="ECO:0000256" key="3">
    <source>
        <dbReference type="ARBA" id="ARBA00022694"/>
    </source>
</evidence>
<keyword evidence="2 8" id="KW-0808">Transferase</keyword>
<dbReference type="InterPro" id="IPR043519">
    <property type="entry name" value="NT_sf"/>
</dbReference>
<evidence type="ECO:0000256" key="7">
    <source>
        <dbReference type="ARBA" id="ARBA00022842"/>
    </source>
</evidence>
<organism evidence="11 12">
    <name type="scientific">Roseobacter sinensis</name>
    <dbReference type="NCBI Taxonomy" id="2931391"/>
    <lineage>
        <taxon>Bacteria</taxon>
        <taxon>Pseudomonadati</taxon>
        <taxon>Pseudomonadota</taxon>
        <taxon>Alphaproteobacteria</taxon>
        <taxon>Rhodobacterales</taxon>
        <taxon>Roseobacteraceae</taxon>
        <taxon>Roseobacter</taxon>
    </lineage>
</organism>
<evidence type="ECO:0000256" key="5">
    <source>
        <dbReference type="ARBA" id="ARBA00022723"/>
    </source>
</evidence>
<dbReference type="Gene3D" id="1.10.3090.10">
    <property type="entry name" value="cca-adding enzyme, domain 2"/>
    <property type="match status" value="1"/>
</dbReference>
<dbReference type="PANTHER" id="PTHR46173">
    <property type="entry name" value="CCA TRNA NUCLEOTIDYLTRANSFERASE 1, MITOCHONDRIAL"/>
    <property type="match status" value="1"/>
</dbReference>
<dbReference type="Pfam" id="PF01743">
    <property type="entry name" value="PolyA_pol"/>
    <property type="match status" value="1"/>
</dbReference>
<evidence type="ECO:0000313" key="11">
    <source>
        <dbReference type="EMBL" id="MCV3270033.1"/>
    </source>
</evidence>
<keyword evidence="6" id="KW-0547">Nucleotide-binding</keyword>
<comment type="cofactor">
    <cofactor evidence="1">
        <name>Mg(2+)</name>
        <dbReference type="ChEBI" id="CHEBI:18420"/>
    </cofactor>
</comment>
<dbReference type="InterPro" id="IPR032828">
    <property type="entry name" value="PolyA_RNA-bd"/>
</dbReference>
<evidence type="ECO:0000256" key="8">
    <source>
        <dbReference type="RuleBase" id="RU003953"/>
    </source>
</evidence>
<proteinExistence type="inferred from homology"/>
<keyword evidence="8" id="KW-0694">RNA-binding</keyword>
<comment type="caution">
    <text evidence="11">The sequence shown here is derived from an EMBL/GenBank/DDBJ whole genome shotgun (WGS) entry which is preliminary data.</text>
</comment>
<feature type="domain" description="tRNA nucleotidyltransferase/poly(A) polymerase RNA and SrmB- binding" evidence="10">
    <location>
        <begin position="183"/>
        <end position="239"/>
    </location>
</feature>
<dbReference type="PANTHER" id="PTHR46173:SF1">
    <property type="entry name" value="CCA TRNA NUCLEOTIDYLTRANSFERASE 1, MITOCHONDRIAL"/>
    <property type="match status" value="1"/>
</dbReference>
<gene>
    <name evidence="11" type="ORF">MUB52_01200</name>
</gene>
<keyword evidence="7" id="KW-0460">Magnesium</keyword>
<name>A0ABT3B914_9RHOB</name>
<keyword evidence="3" id="KW-0819">tRNA processing</keyword>
<sequence length="385" mass="41868">MIPPETDWLTDASVQTVCRAIAAEGAPVYMVGGCVRDAVLRLSGSDVDMATPARPQEVTRLAEAAGLKVVPTGIDHGTVTVVVDGTGFEVTTFRKDVQTDGRRAVVAFSEDIAEDARRRDFTLNALYATPQGQIVDPLGGLPDCLARRIRFIENADDRIREDYLRILRFFRFHAWYADAAKDFDADTLHAIASNASGLETLSAERVGQEVRRLLAAPDPVPALATMQQAGVVQRILPGADLRLIGPAVHLEAELGLTPDWLLRLAALGDAEAAGRLRLSRKQAAALEDMQRALGEMMPVREVAYRYGYEMARRILILRAALSGEGCDRDALDPLKDAAAARLPVSAKDFMPGLSGKALGAHLARLEARWIASDFRLTREELMTGT</sequence>
<feature type="domain" description="Poly A polymerase head" evidence="9">
    <location>
        <begin position="28"/>
        <end position="150"/>
    </location>
</feature>
<comment type="similarity">
    <text evidence="8">Belongs to the tRNA nucleotidyltransferase/poly(A) polymerase family.</text>
</comment>
<keyword evidence="4" id="KW-0548">Nucleotidyltransferase</keyword>
<evidence type="ECO:0000256" key="2">
    <source>
        <dbReference type="ARBA" id="ARBA00022679"/>
    </source>
</evidence>
<dbReference type="Pfam" id="PF12627">
    <property type="entry name" value="PolyA_pol_RNAbd"/>
    <property type="match status" value="1"/>
</dbReference>
<dbReference type="Proteomes" id="UP001208690">
    <property type="component" value="Unassembled WGS sequence"/>
</dbReference>
<dbReference type="SUPFAM" id="SSF81301">
    <property type="entry name" value="Nucleotidyltransferase"/>
    <property type="match status" value="1"/>
</dbReference>
<evidence type="ECO:0000256" key="1">
    <source>
        <dbReference type="ARBA" id="ARBA00001946"/>
    </source>
</evidence>
<keyword evidence="5" id="KW-0479">Metal-binding</keyword>
<evidence type="ECO:0000259" key="9">
    <source>
        <dbReference type="Pfam" id="PF01743"/>
    </source>
</evidence>
<evidence type="ECO:0000256" key="6">
    <source>
        <dbReference type="ARBA" id="ARBA00022741"/>
    </source>
</evidence>
<evidence type="ECO:0000313" key="12">
    <source>
        <dbReference type="Proteomes" id="UP001208690"/>
    </source>
</evidence>
<dbReference type="RefSeq" id="WP_263842355.1">
    <property type="nucleotide sequence ID" value="NZ_JALIEB010000001.1"/>
</dbReference>
<evidence type="ECO:0000259" key="10">
    <source>
        <dbReference type="Pfam" id="PF12627"/>
    </source>
</evidence>
<protein>
    <submittedName>
        <fullName evidence="11">CCA tRNA nucleotidyltransferase</fullName>
    </submittedName>
</protein>